<dbReference type="EMBL" id="MQWD01000001">
    <property type="protein sequence ID" value="PAP75474.1"/>
    <property type="molecule type" value="Genomic_DNA"/>
</dbReference>
<gene>
    <name evidence="1" type="ORF">BSZ37_02940</name>
</gene>
<proteinExistence type="predicted"/>
<evidence type="ECO:0000313" key="2">
    <source>
        <dbReference type="Proteomes" id="UP000216339"/>
    </source>
</evidence>
<reference evidence="1 2" key="1">
    <citation type="submission" date="2016-11" db="EMBL/GenBank/DDBJ databases">
        <title>Study of marine rhodopsin-containing bacteria.</title>
        <authorList>
            <person name="Yoshizawa S."/>
            <person name="Kumagai Y."/>
            <person name="Kogure K."/>
        </authorList>
    </citation>
    <scope>NUCLEOTIDE SEQUENCE [LARGE SCALE GENOMIC DNA]</scope>
    <source>
        <strain evidence="1 2">SAORIC-28</strain>
    </source>
</reference>
<accession>A0A271IXC5</accession>
<organism evidence="1 2">
    <name type="scientific">Rubrivirga marina</name>
    <dbReference type="NCBI Taxonomy" id="1196024"/>
    <lineage>
        <taxon>Bacteria</taxon>
        <taxon>Pseudomonadati</taxon>
        <taxon>Rhodothermota</taxon>
        <taxon>Rhodothermia</taxon>
        <taxon>Rhodothermales</taxon>
        <taxon>Rubricoccaceae</taxon>
        <taxon>Rubrivirga</taxon>
    </lineage>
</organism>
<dbReference type="AlphaFoldDB" id="A0A271IXC5"/>
<keyword evidence="2" id="KW-1185">Reference proteome</keyword>
<dbReference type="RefSeq" id="WP_095509106.1">
    <property type="nucleotide sequence ID" value="NZ_MQWD01000001.1"/>
</dbReference>
<sequence length="299" mass="33110">MTQPWKLLWYHFGDLIAASSTPHSSQGVLRASLTQADKVTLQNVFTPATRTGVPALAEIFRTHVLPAYHGKRRSHAKWTSSDFSGFRVQIVQMPARWESEALLTPDSLYLSGDGLVTPELADRLSQFSIEIQNLPPEATTGQHMWMMTTMAVGDVLTRCYAADLESDGAQADAFLRVATDRLREHDRVGTPDLNGLRGELTDRRSKPEFFNAGRFVTLPPRPTLERRHTFLMGEGSSDDGTLILQFGTKKNESEGLVEAAGTSYNPWPCGGFTDCSPFVPVDCDEQKKPITGLDETPRV</sequence>
<dbReference type="Proteomes" id="UP000216339">
    <property type="component" value="Unassembled WGS sequence"/>
</dbReference>
<comment type="caution">
    <text evidence="1">The sequence shown here is derived from an EMBL/GenBank/DDBJ whole genome shotgun (WGS) entry which is preliminary data.</text>
</comment>
<evidence type="ECO:0000313" key="1">
    <source>
        <dbReference type="EMBL" id="PAP75474.1"/>
    </source>
</evidence>
<name>A0A271IXC5_9BACT</name>
<protein>
    <submittedName>
        <fullName evidence="1">Uncharacterized protein</fullName>
    </submittedName>
</protein>